<comment type="caution">
    <text evidence="7">The sequence shown here is derived from an EMBL/GenBank/DDBJ whole genome shotgun (WGS) entry which is preliminary data.</text>
</comment>
<evidence type="ECO:0000256" key="2">
    <source>
        <dbReference type="ARBA" id="ARBA00022801"/>
    </source>
</evidence>
<evidence type="ECO:0000259" key="6">
    <source>
        <dbReference type="Pfam" id="PF18564"/>
    </source>
</evidence>
<dbReference type="EMBL" id="JBBPBF010000018">
    <property type="protein sequence ID" value="KAK7610288.1"/>
    <property type="molecule type" value="Genomic_DNA"/>
</dbReference>
<dbReference type="InterPro" id="IPR052066">
    <property type="entry name" value="Glycosphingolipid_Hydrolases"/>
</dbReference>
<feature type="compositionally biased region" description="Polar residues" evidence="4">
    <location>
        <begin position="647"/>
        <end position="665"/>
    </location>
</feature>
<evidence type="ECO:0000256" key="4">
    <source>
        <dbReference type="SAM" id="MobiDB-lite"/>
    </source>
</evidence>
<dbReference type="InterPro" id="IPR017853">
    <property type="entry name" value="GH"/>
</dbReference>
<comment type="similarity">
    <text evidence="1">Belongs to the glycosyl hydrolase 5 (cellulase A) family.</text>
</comment>
<keyword evidence="8" id="KW-1185">Reference proteome</keyword>
<dbReference type="PANTHER" id="PTHR31308">
    <property type="match status" value="1"/>
</dbReference>
<feature type="compositionally biased region" description="Low complexity" evidence="4">
    <location>
        <begin position="666"/>
        <end position="676"/>
    </location>
</feature>
<evidence type="ECO:0000256" key="3">
    <source>
        <dbReference type="ARBA" id="ARBA00023295"/>
    </source>
</evidence>
<dbReference type="InterPro" id="IPR041036">
    <property type="entry name" value="GH5_C"/>
</dbReference>
<evidence type="ECO:0000313" key="8">
    <source>
        <dbReference type="Proteomes" id="UP001367316"/>
    </source>
</evidence>
<protein>
    <submittedName>
        <fullName evidence="7">Glycoside hydrolase superfamily</fullName>
    </submittedName>
</protein>
<keyword evidence="3" id="KW-0326">Glycosidase</keyword>
<organism evidence="7 8">
    <name type="scientific">Phyllosticta paracitricarpa</name>
    <dbReference type="NCBI Taxonomy" id="2016321"/>
    <lineage>
        <taxon>Eukaryota</taxon>
        <taxon>Fungi</taxon>
        <taxon>Dikarya</taxon>
        <taxon>Ascomycota</taxon>
        <taxon>Pezizomycotina</taxon>
        <taxon>Dothideomycetes</taxon>
        <taxon>Dothideomycetes incertae sedis</taxon>
        <taxon>Botryosphaeriales</taxon>
        <taxon>Phyllostictaceae</taxon>
        <taxon>Phyllosticta</taxon>
    </lineage>
</organism>
<sequence>MTTVTACLPCLHYIHQMYLHVRLRFRNSGAFSLSSQPVRLHSPPRTSLPSPSYYLYRLHSAMSPLRLRVEGRHFRDPHHREVTLHGINVAGDAKFPASPDLPSHIPDTFFDADHVSFVGRPFSLESAHEHFRRLKRLGYNAIRYIFTWEAIEHAGPGKYDEEFIQHTIAVLRIAKDYGFYIWMDPHQDVWSRFTGGSGAPLWTVYACGLNPRAFDITEASLVQNTYPKPEEFPKMIWSTNYTRMACQLIFTLFFAGREFAPKAIINGMNIEDYLQKHFIDACKRLAQRIHEADDLENDVVIGWESLNEPNRGLVGYQDISVIPDEQKLRKGTTPTAWQAILTASGRACEVDTWDFGGLGPYKSGSALVDPEGQSVWLQPDYDETHYGFKRDPGWKLGECLWAQHGIWDPSSDTLLKKDYFSEDPSNGKSINYEYFTNKWFMRYYRRHREAIRGIFPEAILFCQPPVLEVPPSLKNTEDDDPNMVFSPHYYDGITLITKKWNRIWNVDVFGVLRGKYLTPAFAIKIGETAIRNCFRDQLAAIQAEGTSYIGEHPCVFTEFGIPYDMDDRYAYKTGDYSSQIAAMDANHFALEASHAAGFSLWVYCARNTHKWGDHWNGEDLSIFCLDDPELPMSASPPQTADPESPAYSRSQSMDTARVSPSNIKQTLSTESMTTSGSGAGTGASDKVGYRAAEAYLRPAPVVVYGILQDYVFDLRNCTFSLSLKAPNSTPADLPTVIFLPDWHFPPGSTQIEASGGKWTISVDEEEGGLIQTLKWWHADGEQKIKVQGVKRPQGKAQGNGEDEGYLEQCQQTAGRNCIVM</sequence>
<evidence type="ECO:0000256" key="1">
    <source>
        <dbReference type="ARBA" id="ARBA00005641"/>
    </source>
</evidence>
<evidence type="ECO:0000313" key="7">
    <source>
        <dbReference type="EMBL" id="KAK7610288.1"/>
    </source>
</evidence>
<dbReference type="PANTHER" id="PTHR31308:SF5">
    <property type="entry name" value="ERGOSTERYL-BETA-GLUCOSIDASE"/>
    <property type="match status" value="1"/>
</dbReference>
<feature type="domain" description="Glycoside hydrolase family 5 C-terminal" evidence="6">
    <location>
        <begin position="697"/>
        <end position="786"/>
    </location>
</feature>
<dbReference type="InterPro" id="IPR001547">
    <property type="entry name" value="Glyco_hydro_5"/>
</dbReference>
<feature type="region of interest" description="Disordered" evidence="4">
    <location>
        <begin position="633"/>
        <end position="683"/>
    </location>
</feature>
<dbReference type="InterPro" id="IPR018087">
    <property type="entry name" value="Glyco_hydro_5_CS"/>
</dbReference>
<feature type="domain" description="Glycoside hydrolase family 5" evidence="5">
    <location>
        <begin position="126"/>
        <end position="190"/>
    </location>
</feature>
<accession>A0ABR1N6C8</accession>
<evidence type="ECO:0000259" key="5">
    <source>
        <dbReference type="Pfam" id="PF00150"/>
    </source>
</evidence>
<dbReference type="Gene3D" id="2.60.40.1180">
    <property type="entry name" value="Golgi alpha-mannosidase II"/>
    <property type="match status" value="1"/>
</dbReference>
<dbReference type="InterPro" id="IPR013780">
    <property type="entry name" value="Glyco_hydro_b"/>
</dbReference>
<keyword evidence="2 7" id="KW-0378">Hydrolase</keyword>
<dbReference type="Pfam" id="PF18564">
    <property type="entry name" value="Glyco_hydro_5_C"/>
    <property type="match status" value="1"/>
</dbReference>
<dbReference type="Gene3D" id="3.20.20.80">
    <property type="entry name" value="Glycosidases"/>
    <property type="match status" value="2"/>
</dbReference>
<dbReference type="Proteomes" id="UP001367316">
    <property type="component" value="Unassembled WGS sequence"/>
</dbReference>
<dbReference type="GO" id="GO:0016787">
    <property type="term" value="F:hydrolase activity"/>
    <property type="evidence" value="ECO:0007669"/>
    <property type="project" value="UniProtKB-KW"/>
</dbReference>
<name>A0ABR1N6C8_9PEZI</name>
<dbReference type="SUPFAM" id="SSF51445">
    <property type="entry name" value="(Trans)glycosidases"/>
    <property type="match status" value="1"/>
</dbReference>
<dbReference type="PROSITE" id="PS00659">
    <property type="entry name" value="GLYCOSYL_HYDROL_F5"/>
    <property type="match status" value="1"/>
</dbReference>
<gene>
    <name evidence="7" type="ORF">JOL62DRAFT_575752</name>
</gene>
<reference evidence="7 8" key="1">
    <citation type="submission" date="2024-04" db="EMBL/GenBank/DDBJ databases">
        <title>Phyllosticta paracitricarpa is synonymous to the EU quarantine fungus P. citricarpa based on phylogenomic analyses.</title>
        <authorList>
            <consortium name="Lawrence Berkeley National Laboratory"/>
            <person name="Van ingen-buijs V.A."/>
            <person name="Van westerhoven A.C."/>
            <person name="Haridas S."/>
            <person name="Skiadas P."/>
            <person name="Martin F."/>
            <person name="Groenewald J.Z."/>
            <person name="Crous P.W."/>
            <person name="Seidl M.F."/>
        </authorList>
    </citation>
    <scope>NUCLEOTIDE SEQUENCE [LARGE SCALE GENOMIC DNA]</scope>
    <source>
        <strain evidence="7 8">CBS 141358</strain>
    </source>
</reference>
<dbReference type="Pfam" id="PF00150">
    <property type="entry name" value="Cellulase"/>
    <property type="match status" value="1"/>
</dbReference>
<proteinExistence type="inferred from homology"/>